<feature type="compositionally biased region" description="Acidic residues" evidence="2">
    <location>
        <begin position="789"/>
        <end position="805"/>
    </location>
</feature>
<dbReference type="EMBL" id="JAHWGI010000215">
    <property type="protein sequence ID" value="KAK3910958.1"/>
    <property type="molecule type" value="Genomic_DNA"/>
</dbReference>
<feature type="domain" description="Transposable element P transposase-like GTP-binding insertion" evidence="5">
    <location>
        <begin position="620"/>
        <end position="738"/>
    </location>
</feature>
<dbReference type="Pfam" id="PF21787">
    <property type="entry name" value="TNP-like_RNaseH_N"/>
    <property type="match status" value="1"/>
</dbReference>
<accession>A0AAE1GY20</accession>
<organism evidence="6 7">
    <name type="scientific">Frankliniella fusca</name>
    <dbReference type="NCBI Taxonomy" id="407009"/>
    <lineage>
        <taxon>Eukaryota</taxon>
        <taxon>Metazoa</taxon>
        <taxon>Ecdysozoa</taxon>
        <taxon>Arthropoda</taxon>
        <taxon>Hexapoda</taxon>
        <taxon>Insecta</taxon>
        <taxon>Pterygota</taxon>
        <taxon>Neoptera</taxon>
        <taxon>Paraneoptera</taxon>
        <taxon>Thysanoptera</taxon>
        <taxon>Terebrantia</taxon>
        <taxon>Thripoidea</taxon>
        <taxon>Thripidae</taxon>
        <taxon>Frankliniella</taxon>
    </lineage>
</organism>
<dbReference type="Proteomes" id="UP001219518">
    <property type="component" value="Unassembled WGS sequence"/>
</dbReference>
<evidence type="ECO:0000313" key="7">
    <source>
        <dbReference type="Proteomes" id="UP001219518"/>
    </source>
</evidence>
<dbReference type="InterPro" id="IPR021896">
    <property type="entry name" value="THAP9-like_HTH"/>
</dbReference>
<protein>
    <submittedName>
        <fullName evidence="6">Transposable element P transposase</fullName>
    </submittedName>
</protein>
<feature type="domain" description="Transposable element P transposase-like RNase H" evidence="4">
    <location>
        <begin position="447"/>
        <end position="587"/>
    </location>
</feature>
<feature type="region of interest" description="Disordered" evidence="2">
    <location>
        <begin position="1"/>
        <end position="40"/>
    </location>
</feature>
<evidence type="ECO:0000256" key="1">
    <source>
        <dbReference type="SAM" id="Coils"/>
    </source>
</evidence>
<dbReference type="AlphaFoldDB" id="A0AAE1GY20"/>
<gene>
    <name evidence="6" type="ORF">KUF71_020662</name>
</gene>
<dbReference type="Pfam" id="PF21788">
    <property type="entry name" value="TNP-like_GBD"/>
    <property type="match status" value="1"/>
</dbReference>
<feature type="region of interest" description="Disordered" evidence="2">
    <location>
        <begin position="776"/>
        <end position="806"/>
    </location>
</feature>
<dbReference type="InterPro" id="IPR048366">
    <property type="entry name" value="TNP-like_GBD"/>
</dbReference>
<comment type="caution">
    <text evidence="6">The sequence shown here is derived from an EMBL/GenBank/DDBJ whole genome shotgun (WGS) entry which is preliminary data.</text>
</comment>
<dbReference type="Pfam" id="PF12017">
    <property type="entry name" value="Tnp_P_element"/>
    <property type="match status" value="1"/>
</dbReference>
<evidence type="ECO:0000259" key="5">
    <source>
        <dbReference type="Pfam" id="PF21788"/>
    </source>
</evidence>
<evidence type="ECO:0000256" key="2">
    <source>
        <dbReference type="SAM" id="MobiDB-lite"/>
    </source>
</evidence>
<feature type="domain" description="THAP9-like helix-turn-helix" evidence="3">
    <location>
        <begin position="341"/>
        <end position="420"/>
    </location>
</feature>
<evidence type="ECO:0000259" key="4">
    <source>
        <dbReference type="Pfam" id="PF21787"/>
    </source>
</evidence>
<evidence type="ECO:0000259" key="3">
    <source>
        <dbReference type="Pfam" id="PF12017"/>
    </source>
</evidence>
<keyword evidence="7" id="KW-1185">Reference proteome</keyword>
<name>A0AAE1GY20_9NEOP</name>
<proteinExistence type="predicted"/>
<feature type="compositionally biased region" description="Polar residues" evidence="2">
    <location>
        <begin position="779"/>
        <end position="788"/>
    </location>
</feature>
<keyword evidence="1" id="KW-0175">Coiled coil</keyword>
<reference evidence="6" key="2">
    <citation type="journal article" date="2023" name="BMC Genomics">
        <title>Pest status, molecular evolution, and epigenetic factors derived from the genome assembly of Frankliniella fusca, a thysanopteran phytovirus vector.</title>
        <authorList>
            <person name="Catto M.A."/>
            <person name="Labadie P.E."/>
            <person name="Jacobson A.L."/>
            <person name="Kennedy G.G."/>
            <person name="Srinivasan R."/>
            <person name="Hunt B.G."/>
        </authorList>
    </citation>
    <scope>NUCLEOTIDE SEQUENCE</scope>
    <source>
        <strain evidence="6">PL_HMW_Pooled</strain>
    </source>
</reference>
<feature type="compositionally biased region" description="Basic residues" evidence="2">
    <location>
        <begin position="1"/>
        <end position="20"/>
    </location>
</feature>
<reference evidence="6" key="1">
    <citation type="submission" date="2021-07" db="EMBL/GenBank/DDBJ databases">
        <authorList>
            <person name="Catto M.A."/>
            <person name="Jacobson A."/>
            <person name="Kennedy G."/>
            <person name="Labadie P."/>
            <person name="Hunt B.G."/>
            <person name="Srinivasan R."/>
        </authorList>
    </citation>
    <scope>NUCLEOTIDE SEQUENCE</scope>
    <source>
        <strain evidence="6">PL_HMW_Pooled</strain>
        <tissue evidence="6">Head</tissue>
    </source>
</reference>
<feature type="coiled-coil region" evidence="1">
    <location>
        <begin position="302"/>
        <end position="336"/>
    </location>
</feature>
<evidence type="ECO:0000313" key="6">
    <source>
        <dbReference type="EMBL" id="KAK3910958.1"/>
    </source>
</evidence>
<dbReference type="InterPro" id="IPR048365">
    <property type="entry name" value="TNP-like_RNaseH_N"/>
</dbReference>
<sequence length="925" mass="104959">MPPKISRRKRLTKRKGRRYEKKITSSNEEPETIDTCDKENPECADSIPDFHAIFLPEDSTPEATVSSMLHSDHTYFGMQDSGVQNYSKTPETSSCTTKYDTIYISSSTAITEEIVSTSELLNLVNKKVNAFLHRQWISKVEMEALHVMCLSPGTNKAVQRCVQFSSKGDVELFVHNQPVQIDPYLHHVQPFIPLAFDTVNEFVDRIITIVNNVRLMEICSGYDDMRYEKVWSDCPLGEREKEVYGEVRYVETFRSLKCSMLVECSKWRCAACCKLAIPLRRRAAAAATLEPKKFTKNILLSEDQKLNKLANLQREMSNTKKKLTRIQEHMQELIKKEAITIEENLSAVLSNILDNSDKVTPAQSIFLQQQVKASQQKNAVGMRWHPTMIRFALSIHLTSPAAYQLLRDTGMIKLPCTRTLFDYSHVKPAVEGIDGKVVEKLSEKVQELSNKINEKTGKKEDHKKFHVLMGDELYISQNLVFQKSSGKMIGFTSLDEVDAELKVLQAHLDNSDKEIERTIASKVMVYMVKGVTNGLKDVVATYAVGNMSAVQMKIWTWQVVGALERSGIAIVAFVCDGSSTNRAFIQSHKPASSHPSGTVFDTVNKCARHRKLFFLSDVPHLLKTIRNCFLNSRWDNKRSRRKMVKNNSRISWDYIVKLYESKRGKTLRKSFKLNPMNVFSDSYARMKVKYAGQVLSKTVSLDLLSQGWPEVKETALFIDKVNDWFDCLNGAHSAISKKKNKPNVAAYTSVSDPRFDLLDNFLSYLEEWEMEAKNHDVTTDTSCSNINGDNDESVIDEGGPPDEDDVHVSKRLLSRQTLKGIYMTTLAFRPLVTFMLEQGASFINARVFTQDPLEQHFSKLRAGQGGSTNPNLGQVLKRTNALELIGEMGMKRRKGNSAECAEIVKVTTEKLPKLKSRHIPKFMEL</sequence>